<dbReference type="EMBL" id="BLPG01000001">
    <property type="protein sequence ID" value="GFJ94530.1"/>
    <property type="molecule type" value="Genomic_DNA"/>
</dbReference>
<accession>A0A6V8LFV0</accession>
<protein>
    <submittedName>
        <fullName evidence="2">Uncharacterized protein</fullName>
    </submittedName>
</protein>
<name>A0A6V8LFV0_9ACTN</name>
<evidence type="ECO:0000256" key="1">
    <source>
        <dbReference type="SAM" id="MobiDB-lite"/>
    </source>
</evidence>
<feature type="compositionally biased region" description="Basic and acidic residues" evidence="1">
    <location>
        <begin position="35"/>
        <end position="55"/>
    </location>
</feature>
<dbReference type="RefSeq" id="WP_173081684.1">
    <property type="nucleotide sequence ID" value="NZ_BAABJB010000028.1"/>
</dbReference>
<sequence length="232" mass="25587">MAWYLAPSLSVLRSEVDTRWPRRDKTSDGTIGDTAHQERASDHNPNSRESVDAWDMDKDGVDVDAVIGAFQRHPSAHYWIWNRQIADKDNGWRRQAYDGESPHTAHVHFSIRQTAAAEQDRRSWGLLEDDMDFRDGGDGEALIYRLSALVTGAATVQGGPTKGERVALIERVNSTLSRLDALTARVEALGAAEAQRDAALRTLLVEHSSGQLDAEAVVRRMGELLAASATQS</sequence>
<organism evidence="2 3">
    <name type="scientific">Phytohabitans rumicis</name>
    <dbReference type="NCBI Taxonomy" id="1076125"/>
    <lineage>
        <taxon>Bacteria</taxon>
        <taxon>Bacillati</taxon>
        <taxon>Actinomycetota</taxon>
        <taxon>Actinomycetes</taxon>
        <taxon>Micromonosporales</taxon>
        <taxon>Micromonosporaceae</taxon>
    </lineage>
</organism>
<dbReference type="Proteomes" id="UP000482960">
    <property type="component" value="Unassembled WGS sequence"/>
</dbReference>
<reference evidence="2 3" key="1">
    <citation type="submission" date="2020-03" db="EMBL/GenBank/DDBJ databases">
        <title>Whole genome shotgun sequence of Phytohabitans rumicis NBRC 108638.</title>
        <authorList>
            <person name="Komaki H."/>
            <person name="Tamura T."/>
        </authorList>
    </citation>
    <scope>NUCLEOTIDE SEQUENCE [LARGE SCALE GENOMIC DNA]</scope>
    <source>
        <strain evidence="2 3">NBRC 108638</strain>
    </source>
</reference>
<dbReference type="AlphaFoldDB" id="A0A6V8LFV0"/>
<comment type="caution">
    <text evidence="2">The sequence shown here is derived from an EMBL/GenBank/DDBJ whole genome shotgun (WGS) entry which is preliminary data.</text>
</comment>
<feature type="region of interest" description="Disordered" evidence="1">
    <location>
        <begin position="21"/>
        <end position="55"/>
    </location>
</feature>
<gene>
    <name evidence="2" type="ORF">Prum_081720</name>
</gene>
<reference evidence="2 3" key="2">
    <citation type="submission" date="2020-03" db="EMBL/GenBank/DDBJ databases">
        <authorList>
            <person name="Ichikawa N."/>
            <person name="Kimura A."/>
            <person name="Kitahashi Y."/>
            <person name="Uohara A."/>
        </authorList>
    </citation>
    <scope>NUCLEOTIDE SEQUENCE [LARGE SCALE GENOMIC DNA]</scope>
    <source>
        <strain evidence="2 3">NBRC 108638</strain>
    </source>
</reference>
<keyword evidence="3" id="KW-1185">Reference proteome</keyword>
<evidence type="ECO:0000313" key="2">
    <source>
        <dbReference type="EMBL" id="GFJ94530.1"/>
    </source>
</evidence>
<proteinExistence type="predicted"/>
<evidence type="ECO:0000313" key="3">
    <source>
        <dbReference type="Proteomes" id="UP000482960"/>
    </source>
</evidence>